<name>A0ACC8S9E4_9ENTR</name>
<comment type="caution">
    <text evidence="1">The sequence shown here is derived from an EMBL/GenBank/DDBJ whole genome shotgun (WGS) entry which is preliminary data.</text>
</comment>
<evidence type="ECO:0000313" key="1">
    <source>
        <dbReference type="EMBL" id="OLR20118.1"/>
    </source>
</evidence>
<protein>
    <submittedName>
        <fullName evidence="1">Uncharacterized protein</fullName>
    </submittedName>
</protein>
<keyword evidence="2" id="KW-1185">Reference proteome</keyword>
<sequence length="85" mass="9829">MPMYKFPLAILKSTISITLLFIIAIWEFFDALLFIGGLIACVITPVSWPAKFLYAGLWLIIFFTISKLITIFEKHRKFNKTKEGK</sequence>
<reference evidence="1" key="1">
    <citation type="submission" date="2016-10" db="EMBL/GenBank/DDBJ databases">
        <authorList>
            <person name="Wang S."/>
            <person name="Zhu B."/>
        </authorList>
    </citation>
    <scope>NUCLEOTIDE SEQUENCE</scope>
    <source>
        <strain evidence="1">JCM 8580</strain>
    </source>
</reference>
<evidence type="ECO:0000313" key="2">
    <source>
        <dbReference type="Proteomes" id="UP000187000"/>
    </source>
</evidence>
<gene>
    <name evidence="1" type="ORF">BH713_05385</name>
</gene>
<accession>A0ACC8S9E4</accession>
<dbReference type="EMBL" id="MKXD01000002">
    <property type="protein sequence ID" value="OLR20118.1"/>
    <property type="molecule type" value="Genomic_DNA"/>
</dbReference>
<organism evidence="1 2">
    <name type="scientific">Enterobacter kobei</name>
    <dbReference type="NCBI Taxonomy" id="208224"/>
    <lineage>
        <taxon>Bacteria</taxon>
        <taxon>Pseudomonadati</taxon>
        <taxon>Pseudomonadota</taxon>
        <taxon>Gammaproteobacteria</taxon>
        <taxon>Enterobacterales</taxon>
        <taxon>Enterobacteriaceae</taxon>
        <taxon>Enterobacter</taxon>
        <taxon>Enterobacter cloacae complex</taxon>
    </lineage>
</organism>
<dbReference type="Proteomes" id="UP000187000">
    <property type="component" value="Unassembled WGS sequence"/>
</dbReference>
<proteinExistence type="predicted"/>